<evidence type="ECO:0000256" key="1">
    <source>
        <dbReference type="ARBA" id="ARBA00022723"/>
    </source>
</evidence>
<keyword evidence="5" id="KW-0804">Transcription</keyword>
<dbReference type="InterPro" id="IPR052360">
    <property type="entry name" value="Transcr_Regulatory_Proteins"/>
</dbReference>
<keyword evidence="6" id="KW-0539">Nucleus</keyword>
<dbReference type="GO" id="GO:0046872">
    <property type="term" value="F:metal ion binding"/>
    <property type="evidence" value="ECO:0007669"/>
    <property type="project" value="UniProtKB-KW"/>
</dbReference>
<sequence length="417" mass="47348">MFFSQTVPAVRYAAIALAMIHRKYLDHDSSVGVHRSQSLKDWSPDKAPLRHYNHAIQLLLNQEGGDNTEITAITLLVCYLFICFDYLAGNYVQAVKHLRGGVGLSRNIDKAILNNSSTYDDARLSGIGTLICQITRQICRLDMQAVTFLVDWTPAGIQETFTSQLPSSGNTFWSLDQAADHLQILVARVMRLRNTEQQMCPMGEMPPSSLSLKNIILAQLETWLSFFETMLQQGSSYENDLETHRLASLLRLQHTIAWTLVSSYGPGREMAYDDYLPKFQQCLVLAGDIVAHEQCSEWLQPTFTPEVGIVPVLYIIGVKCRHPIVRRQVLNILRRQTIREAVWNSIFAARVVERVIEIEEGELEEAGLTQGMERIPVWQRIETLSWVHVVSGQSAPRLDITYTFCMREGTYTESLRV</sequence>
<evidence type="ECO:0000256" key="2">
    <source>
        <dbReference type="ARBA" id="ARBA00022833"/>
    </source>
</evidence>
<keyword evidence="1" id="KW-0479">Metal-binding</keyword>
<evidence type="ECO:0000313" key="7">
    <source>
        <dbReference type="EMBL" id="CRG83255.1"/>
    </source>
</evidence>
<dbReference type="Proteomes" id="UP000054383">
    <property type="component" value="Unassembled WGS sequence"/>
</dbReference>
<proteinExistence type="predicted"/>
<organism evidence="7 8">
    <name type="scientific">Talaromyces islandicus</name>
    <name type="common">Penicillium islandicum</name>
    <dbReference type="NCBI Taxonomy" id="28573"/>
    <lineage>
        <taxon>Eukaryota</taxon>
        <taxon>Fungi</taxon>
        <taxon>Dikarya</taxon>
        <taxon>Ascomycota</taxon>
        <taxon>Pezizomycotina</taxon>
        <taxon>Eurotiomycetes</taxon>
        <taxon>Eurotiomycetidae</taxon>
        <taxon>Eurotiales</taxon>
        <taxon>Trichocomaceae</taxon>
        <taxon>Talaromyces</taxon>
        <taxon>Talaromyces sect. Islandici</taxon>
    </lineage>
</organism>
<gene>
    <name evidence="7" type="ORF">PISL3812_00606</name>
</gene>
<dbReference type="PANTHER" id="PTHR36206:SF12">
    <property type="entry name" value="ASPERCRYPTIN BIOSYNTHESIS CLUSTER-SPECIFIC TRANSCRIPTION REGULATOR ATNN-RELATED"/>
    <property type="match status" value="1"/>
</dbReference>
<keyword evidence="4" id="KW-0238">DNA-binding</keyword>
<evidence type="ECO:0000256" key="4">
    <source>
        <dbReference type="ARBA" id="ARBA00023125"/>
    </source>
</evidence>
<reference evidence="7 8" key="1">
    <citation type="submission" date="2015-04" db="EMBL/GenBank/DDBJ databases">
        <authorList>
            <person name="Syromyatnikov M.Y."/>
            <person name="Popov V.N."/>
        </authorList>
    </citation>
    <scope>NUCLEOTIDE SEQUENCE [LARGE SCALE GENOMIC DNA]</scope>
    <source>
        <strain evidence="7">WF-38-12</strain>
    </source>
</reference>
<dbReference type="PANTHER" id="PTHR36206">
    <property type="entry name" value="ASPERCRYPTIN BIOSYNTHESIS CLUSTER-SPECIFIC TRANSCRIPTION REGULATOR ATNN-RELATED"/>
    <property type="match status" value="1"/>
</dbReference>
<dbReference type="AlphaFoldDB" id="A0A0U1LJW8"/>
<evidence type="ECO:0000256" key="5">
    <source>
        <dbReference type="ARBA" id="ARBA00023163"/>
    </source>
</evidence>
<keyword evidence="8" id="KW-1185">Reference proteome</keyword>
<keyword evidence="3" id="KW-0805">Transcription regulation</keyword>
<protein>
    <submittedName>
        <fullName evidence="7">Uncharacterized protein</fullName>
    </submittedName>
</protein>
<evidence type="ECO:0000256" key="6">
    <source>
        <dbReference type="ARBA" id="ARBA00023242"/>
    </source>
</evidence>
<evidence type="ECO:0000256" key="3">
    <source>
        <dbReference type="ARBA" id="ARBA00023015"/>
    </source>
</evidence>
<name>A0A0U1LJW8_TALIS</name>
<dbReference type="OrthoDB" id="2593732at2759"/>
<evidence type="ECO:0000313" key="8">
    <source>
        <dbReference type="Proteomes" id="UP000054383"/>
    </source>
</evidence>
<dbReference type="GO" id="GO:0003677">
    <property type="term" value="F:DNA binding"/>
    <property type="evidence" value="ECO:0007669"/>
    <property type="project" value="UniProtKB-KW"/>
</dbReference>
<accession>A0A0U1LJW8</accession>
<dbReference type="EMBL" id="CVMT01000001">
    <property type="protein sequence ID" value="CRG83255.1"/>
    <property type="molecule type" value="Genomic_DNA"/>
</dbReference>
<dbReference type="OMA" id="DITYTFC"/>
<keyword evidence="2" id="KW-0862">Zinc</keyword>